<name>A0ACC1LFG0_9FUNG</name>
<gene>
    <name evidence="1" type="ORF">H4S07_003645</name>
</gene>
<evidence type="ECO:0000313" key="1">
    <source>
        <dbReference type="EMBL" id="KAJ2807171.1"/>
    </source>
</evidence>
<comment type="caution">
    <text evidence="1">The sequence shown here is derived from an EMBL/GenBank/DDBJ whole genome shotgun (WGS) entry which is preliminary data.</text>
</comment>
<evidence type="ECO:0000313" key="2">
    <source>
        <dbReference type="Proteomes" id="UP001140096"/>
    </source>
</evidence>
<protein>
    <submittedName>
        <fullName evidence="1">Uncharacterized protein</fullName>
    </submittedName>
</protein>
<accession>A0ACC1LFG0</accession>
<dbReference type="EMBL" id="JANBUP010001242">
    <property type="protein sequence ID" value="KAJ2807171.1"/>
    <property type="molecule type" value="Genomic_DNA"/>
</dbReference>
<organism evidence="1 2">
    <name type="scientific">Coemansia furcata</name>
    <dbReference type="NCBI Taxonomy" id="417177"/>
    <lineage>
        <taxon>Eukaryota</taxon>
        <taxon>Fungi</taxon>
        <taxon>Fungi incertae sedis</taxon>
        <taxon>Zoopagomycota</taxon>
        <taxon>Kickxellomycotina</taxon>
        <taxon>Kickxellomycetes</taxon>
        <taxon>Kickxellales</taxon>
        <taxon>Kickxellaceae</taxon>
        <taxon>Coemansia</taxon>
    </lineage>
</organism>
<proteinExistence type="predicted"/>
<reference evidence="1" key="1">
    <citation type="submission" date="2022-07" db="EMBL/GenBank/DDBJ databases">
        <title>Phylogenomic reconstructions and comparative analyses of Kickxellomycotina fungi.</title>
        <authorList>
            <person name="Reynolds N.K."/>
            <person name="Stajich J.E."/>
            <person name="Barry K."/>
            <person name="Grigoriev I.V."/>
            <person name="Crous P."/>
            <person name="Smith M.E."/>
        </authorList>
    </citation>
    <scope>NUCLEOTIDE SEQUENCE</scope>
    <source>
        <strain evidence="1">CBS 102833</strain>
    </source>
</reference>
<keyword evidence="2" id="KW-1185">Reference proteome</keyword>
<dbReference type="Proteomes" id="UP001140096">
    <property type="component" value="Unassembled WGS sequence"/>
</dbReference>
<sequence length="196" mass="21599">MAKHLQSIAKEELLVFWNKYINPSTASEYTRIDVQMWSTKLWKPTASDIKAYSVKTLALYGCLHSEGNGALDICKVNEFITAAIGMHKENPETTNSADTLLEELKSASLSASGAMYTAGKSAERAIHTGTALELAIRDHETFGNYADVSRTDFATIGMGKTPDGMWLITNYRKFQATQRMYGSALPAEVLVPKYSS</sequence>